<keyword evidence="6" id="KW-1133">Transmembrane helix</keyword>
<evidence type="ECO:0000313" key="8">
    <source>
        <dbReference type="EMBL" id="MXO55686.1"/>
    </source>
</evidence>
<accession>A0A6I4SKH0</accession>
<dbReference type="AlphaFoldDB" id="A0A6I4SKH0"/>
<sequence length="280" mass="30638">MTYEQKPYEYAQAAPAQGPQPPPVTYRQEPVVQPAPQAMPQPVVYEREYEAEYEYSDAPHANRPHRALHAMPHHAMPAHGMPPMVAIPHHAYPQHPIPHQAQFDRGAWIEECVTRYNGGQLRRDRNGNIIGGLVGAVAGGVIGNRVAGRGDRLAGSLIGAGVGGLAGLAVGAAIDAATDDRGRDSEEAWAFCEDYLARYTHQNMGGFGYYAQPMMLVPVMIQVPQHAVVREYVTEETVHVQVVTYEDVPARPVVKPAPQPVKRVPIKSVPTKRVRSVKGN</sequence>
<dbReference type="Pfam" id="PF05433">
    <property type="entry name" value="Rick_17kDa_Anti"/>
    <property type="match status" value="1"/>
</dbReference>
<feature type="region of interest" description="Disordered" evidence="5">
    <location>
        <begin position="1"/>
        <end position="39"/>
    </location>
</feature>
<evidence type="ECO:0000256" key="6">
    <source>
        <dbReference type="SAM" id="Phobius"/>
    </source>
</evidence>
<name>A0A6I4SKH0_9SPHN</name>
<feature type="compositionally biased region" description="Low complexity" evidence="5">
    <location>
        <begin position="28"/>
        <end position="39"/>
    </location>
</feature>
<evidence type="ECO:0000259" key="7">
    <source>
        <dbReference type="Pfam" id="PF05433"/>
    </source>
</evidence>
<evidence type="ECO:0000256" key="4">
    <source>
        <dbReference type="ARBA" id="ARBA00023288"/>
    </source>
</evidence>
<comment type="caution">
    <text evidence="8">The sequence shown here is derived from an EMBL/GenBank/DDBJ whole genome shotgun (WGS) entry which is preliminary data.</text>
</comment>
<dbReference type="EMBL" id="WTYS01000001">
    <property type="protein sequence ID" value="MXO55686.1"/>
    <property type="molecule type" value="Genomic_DNA"/>
</dbReference>
<feature type="transmembrane region" description="Helical" evidence="6">
    <location>
        <begin position="153"/>
        <end position="174"/>
    </location>
</feature>
<proteinExistence type="inferred from homology"/>
<feature type="domain" description="Glycine zipper 2TM" evidence="7">
    <location>
        <begin position="130"/>
        <end position="171"/>
    </location>
</feature>
<dbReference type="Proteomes" id="UP000468943">
    <property type="component" value="Unassembled WGS sequence"/>
</dbReference>
<keyword evidence="4" id="KW-0449">Lipoprotein</keyword>
<keyword evidence="9" id="KW-1185">Reference proteome</keyword>
<dbReference type="InterPro" id="IPR008816">
    <property type="entry name" value="Gly_zipper_2TM_dom"/>
</dbReference>
<dbReference type="OrthoDB" id="7409411at2"/>
<gene>
    <name evidence="8" type="ORF">GRI36_02200</name>
</gene>
<feature type="transmembrane region" description="Helical" evidence="6">
    <location>
        <begin position="129"/>
        <end position="147"/>
    </location>
</feature>
<evidence type="ECO:0000313" key="9">
    <source>
        <dbReference type="Proteomes" id="UP000468943"/>
    </source>
</evidence>
<comment type="subcellular location">
    <subcellularLocation>
        <location evidence="1">Cell outer membrane</location>
        <topology evidence="1">Lipid-anchor</topology>
    </subcellularLocation>
</comment>
<comment type="similarity">
    <text evidence="2">Belongs to the rickettsiale 17 kDa surface antigen family.</text>
</comment>
<keyword evidence="6" id="KW-0812">Transmembrane</keyword>
<keyword evidence="6" id="KW-0472">Membrane</keyword>
<evidence type="ECO:0000256" key="3">
    <source>
        <dbReference type="ARBA" id="ARBA00015281"/>
    </source>
</evidence>
<reference evidence="8 9" key="1">
    <citation type="submission" date="2019-12" db="EMBL/GenBank/DDBJ databases">
        <title>Genomic-based taxomic classification of the family Erythrobacteraceae.</title>
        <authorList>
            <person name="Xu L."/>
        </authorList>
    </citation>
    <scope>NUCLEOTIDE SEQUENCE [LARGE SCALE GENOMIC DNA]</scope>
    <source>
        <strain evidence="8 9">JCM 17802</strain>
    </source>
</reference>
<evidence type="ECO:0000256" key="2">
    <source>
        <dbReference type="ARBA" id="ARBA00008681"/>
    </source>
</evidence>
<organism evidence="8 9">
    <name type="scientific">Pontixanthobacter gangjinensis</name>
    <dbReference type="NCBI Taxonomy" id="1028742"/>
    <lineage>
        <taxon>Bacteria</taxon>
        <taxon>Pseudomonadati</taxon>
        <taxon>Pseudomonadota</taxon>
        <taxon>Alphaproteobacteria</taxon>
        <taxon>Sphingomonadales</taxon>
        <taxon>Erythrobacteraceae</taxon>
        <taxon>Pontixanthobacter</taxon>
    </lineage>
</organism>
<protein>
    <recommendedName>
        <fullName evidence="3">17 kDa surface antigen</fullName>
    </recommendedName>
</protein>
<evidence type="ECO:0000256" key="1">
    <source>
        <dbReference type="ARBA" id="ARBA00004459"/>
    </source>
</evidence>
<evidence type="ECO:0000256" key="5">
    <source>
        <dbReference type="SAM" id="MobiDB-lite"/>
    </source>
</evidence>